<dbReference type="Pfam" id="PF26176">
    <property type="entry name" value="zf_C2H2_17_2"/>
    <property type="match status" value="1"/>
</dbReference>
<dbReference type="RefSeq" id="XP_035323721.1">
    <property type="nucleotide sequence ID" value="XM_035465884.1"/>
</dbReference>
<accession>A0A9P4Z1T0</accession>
<dbReference type="GeneID" id="55970136"/>
<dbReference type="GO" id="GO:0003743">
    <property type="term" value="F:translation initiation factor activity"/>
    <property type="evidence" value="ECO:0007669"/>
    <property type="project" value="UniProtKB-KW"/>
</dbReference>
<feature type="region of interest" description="Disordered" evidence="1">
    <location>
        <begin position="248"/>
        <end position="315"/>
    </location>
</feature>
<feature type="compositionally biased region" description="Acidic residues" evidence="1">
    <location>
        <begin position="659"/>
        <end position="672"/>
    </location>
</feature>
<dbReference type="OrthoDB" id="5412288at2759"/>
<evidence type="ECO:0000259" key="3">
    <source>
        <dbReference type="Pfam" id="PF26176"/>
    </source>
</evidence>
<feature type="domain" description="Rrn9" evidence="2">
    <location>
        <begin position="66"/>
        <end position="124"/>
    </location>
</feature>
<gene>
    <name evidence="4" type="ORF">GMORB2_3908</name>
</gene>
<feature type="compositionally biased region" description="Low complexity" evidence="1">
    <location>
        <begin position="507"/>
        <end position="517"/>
    </location>
</feature>
<feature type="compositionally biased region" description="Basic residues" evidence="1">
    <location>
        <begin position="643"/>
        <end position="655"/>
    </location>
</feature>
<evidence type="ECO:0000256" key="1">
    <source>
        <dbReference type="SAM" id="MobiDB-lite"/>
    </source>
</evidence>
<feature type="region of interest" description="Disordered" evidence="1">
    <location>
        <begin position="449"/>
        <end position="542"/>
    </location>
</feature>
<name>A0A9P4Z1T0_9HYPO</name>
<dbReference type="Pfam" id="PF10680">
    <property type="entry name" value="RRN9"/>
    <property type="match status" value="1"/>
</dbReference>
<organism evidence="4 5">
    <name type="scientific">Geosmithia morbida</name>
    <dbReference type="NCBI Taxonomy" id="1094350"/>
    <lineage>
        <taxon>Eukaryota</taxon>
        <taxon>Fungi</taxon>
        <taxon>Dikarya</taxon>
        <taxon>Ascomycota</taxon>
        <taxon>Pezizomycotina</taxon>
        <taxon>Sordariomycetes</taxon>
        <taxon>Hypocreomycetidae</taxon>
        <taxon>Hypocreales</taxon>
        <taxon>Bionectriaceae</taxon>
        <taxon>Geosmithia</taxon>
    </lineage>
</organism>
<sequence>MERDEQDHPTSISVQWKELDNDEIASVASEDLHKNRPNRWRGAKSTWRALTEEERRLWWSMRRLGDQDLSIHLYNAFALKKQGKDPATAQDLTVQRENGENVVWAPPKSWTAWPLGDGRLPEEDFVARQDDDGNDRFTFRKKEVKMPSSDLHDELDATILRMAKKRFLRRKKRWDAKRQSIVDAGDEYQEEEPRRRYRQQARWGSVPRTFEPTVLANDDYAHRLLAPSVRHTLTRLDSTLQILHYTRATAGNDSESSTGDDTDHSQPTTPRRHKRPRISTAELQQQQQQQQQQPKMTRRGRPRKAQIPLEGETREEMELRIARQNHRRLPPKQDALSFEEWLRQGDERRARGQEENGVHNGDDDGSSDGSKRSNADEKLPSASTRSTAAFAAVNRDRRLGLRDWSDVIGAASLAGFHPSVIARTAKRCATLFGETMTVRTLHEVPVSRGTGVQTVHHEPSVPDMAPLSSANEDEVDNYSSSSSAASTVSRRSHSRSYSRSRSRLRRTTTTSRQGSRAPTSPPPRFGTPSSARARSRSRSASAGQLHFCPVLGCQRAARGFPRRANLRRHMTLVHGGGGGGGGGEDGVVGAGNHVPSSPGGTTINSAGVDSDDEVVGAVHVDGFLRAVVPGRGGWQNAPASATARKRRRVRRRRGRSGSEDDSDEAEYDGDSD</sequence>
<evidence type="ECO:0000313" key="5">
    <source>
        <dbReference type="Proteomes" id="UP000749293"/>
    </source>
</evidence>
<dbReference type="InterPro" id="IPR059095">
    <property type="entry name" value="Znf_C2H2_17_2nd"/>
</dbReference>
<feature type="region of interest" description="Disordered" evidence="1">
    <location>
        <begin position="348"/>
        <end position="385"/>
    </location>
</feature>
<dbReference type="AlphaFoldDB" id="A0A9P4Z1T0"/>
<evidence type="ECO:0000259" key="2">
    <source>
        <dbReference type="Pfam" id="PF10680"/>
    </source>
</evidence>
<feature type="region of interest" description="Disordered" evidence="1">
    <location>
        <begin position="575"/>
        <end position="608"/>
    </location>
</feature>
<feature type="compositionally biased region" description="Low complexity" evidence="1">
    <location>
        <begin position="284"/>
        <end position="293"/>
    </location>
</feature>
<proteinExistence type="predicted"/>
<reference evidence="4" key="1">
    <citation type="submission" date="2020-03" db="EMBL/GenBank/DDBJ databases">
        <title>Site-based positive gene gene selection in Geosmithia morbida across the United States reveals a broad range of putative effectors and factors for local host and environmental adapation.</title>
        <authorList>
            <person name="Onufrak A."/>
            <person name="Murdoch R.W."/>
            <person name="Gazis R."/>
            <person name="Huff M."/>
            <person name="Staton M."/>
            <person name="Klingeman W."/>
            <person name="Hadziabdic D."/>
        </authorList>
    </citation>
    <scope>NUCLEOTIDE SEQUENCE</scope>
    <source>
        <strain evidence="4">1262</strain>
    </source>
</reference>
<feature type="compositionally biased region" description="Basic and acidic residues" evidence="1">
    <location>
        <begin position="369"/>
        <end position="379"/>
    </location>
</feature>
<dbReference type="EMBL" id="JAANYQ010000003">
    <property type="protein sequence ID" value="KAF4125069.1"/>
    <property type="molecule type" value="Genomic_DNA"/>
</dbReference>
<keyword evidence="4" id="KW-0648">Protein biosynthesis</keyword>
<dbReference type="InterPro" id="IPR019622">
    <property type="entry name" value="Rrn9_dom"/>
</dbReference>
<feature type="compositionally biased region" description="Basic and acidic residues" evidence="1">
    <location>
        <begin position="348"/>
        <end position="362"/>
    </location>
</feature>
<dbReference type="Proteomes" id="UP000749293">
    <property type="component" value="Unassembled WGS sequence"/>
</dbReference>
<feature type="domain" description="C2H2-domain containing protein second zinc finger" evidence="3">
    <location>
        <begin position="546"/>
        <end position="574"/>
    </location>
</feature>
<comment type="caution">
    <text evidence="4">The sequence shown here is derived from an EMBL/GenBank/DDBJ whole genome shotgun (WGS) entry which is preliminary data.</text>
</comment>
<evidence type="ECO:0000313" key="4">
    <source>
        <dbReference type="EMBL" id="KAF4125069.1"/>
    </source>
</evidence>
<protein>
    <submittedName>
        <fullName evidence="4">RNA polymerase I specific transcription initiation factor</fullName>
    </submittedName>
</protein>
<keyword evidence="4" id="KW-0396">Initiation factor</keyword>
<feature type="compositionally biased region" description="Basic residues" evidence="1">
    <location>
        <begin position="490"/>
        <end position="506"/>
    </location>
</feature>
<feature type="region of interest" description="Disordered" evidence="1">
    <location>
        <begin position="628"/>
        <end position="672"/>
    </location>
</feature>
<feature type="compositionally biased region" description="Polar residues" evidence="1">
    <location>
        <begin position="249"/>
        <end position="269"/>
    </location>
</feature>
<keyword evidence="5" id="KW-1185">Reference proteome</keyword>
<feature type="compositionally biased region" description="Polar residues" evidence="1">
    <location>
        <begin position="594"/>
        <end position="607"/>
    </location>
</feature>
<feature type="compositionally biased region" description="Gly residues" evidence="1">
    <location>
        <begin position="575"/>
        <end position="589"/>
    </location>
</feature>
<feature type="compositionally biased region" description="Low complexity" evidence="1">
    <location>
        <begin position="479"/>
        <end position="489"/>
    </location>
</feature>